<sequence>MHSKVKNKVVSQQSREIIASVLEFMQKETTDGVTIPIDKVQEGVFAATGVSLSSIRRVRKEARNIKEQFHSQNQREQTSKLRWLSMVLTKGCYGERSSTTI</sequence>
<evidence type="ECO:0000313" key="2">
    <source>
        <dbReference type="Proteomes" id="UP001152888"/>
    </source>
</evidence>
<dbReference type="OrthoDB" id="6769171at2759"/>
<name>A0A9P0L2I1_ACAOB</name>
<accession>A0A9P0L2I1</accession>
<dbReference type="AlphaFoldDB" id="A0A9P0L2I1"/>
<dbReference type="EMBL" id="CAKOFQ010007036">
    <property type="protein sequence ID" value="CAH1988077.1"/>
    <property type="molecule type" value="Genomic_DNA"/>
</dbReference>
<comment type="caution">
    <text evidence="1">The sequence shown here is derived from an EMBL/GenBank/DDBJ whole genome shotgun (WGS) entry which is preliminary data.</text>
</comment>
<organism evidence="1 2">
    <name type="scientific">Acanthoscelides obtectus</name>
    <name type="common">Bean weevil</name>
    <name type="synonym">Bruchus obtectus</name>
    <dbReference type="NCBI Taxonomy" id="200917"/>
    <lineage>
        <taxon>Eukaryota</taxon>
        <taxon>Metazoa</taxon>
        <taxon>Ecdysozoa</taxon>
        <taxon>Arthropoda</taxon>
        <taxon>Hexapoda</taxon>
        <taxon>Insecta</taxon>
        <taxon>Pterygota</taxon>
        <taxon>Neoptera</taxon>
        <taxon>Endopterygota</taxon>
        <taxon>Coleoptera</taxon>
        <taxon>Polyphaga</taxon>
        <taxon>Cucujiformia</taxon>
        <taxon>Chrysomeloidea</taxon>
        <taxon>Chrysomelidae</taxon>
        <taxon>Bruchinae</taxon>
        <taxon>Bruchini</taxon>
        <taxon>Acanthoscelides</taxon>
    </lineage>
</organism>
<reference evidence="1" key="1">
    <citation type="submission" date="2022-03" db="EMBL/GenBank/DDBJ databases">
        <authorList>
            <person name="Sayadi A."/>
        </authorList>
    </citation>
    <scope>NUCLEOTIDE SEQUENCE</scope>
</reference>
<proteinExistence type="predicted"/>
<keyword evidence="2" id="KW-1185">Reference proteome</keyword>
<protein>
    <submittedName>
        <fullName evidence="1">Uncharacterized protein</fullName>
    </submittedName>
</protein>
<evidence type="ECO:0000313" key="1">
    <source>
        <dbReference type="EMBL" id="CAH1988077.1"/>
    </source>
</evidence>
<gene>
    <name evidence="1" type="ORF">ACAOBT_LOCUS18277</name>
</gene>
<dbReference type="Proteomes" id="UP001152888">
    <property type="component" value="Unassembled WGS sequence"/>
</dbReference>